<evidence type="ECO:0000256" key="1">
    <source>
        <dbReference type="ARBA" id="ARBA00001917"/>
    </source>
</evidence>
<feature type="domain" description="NADH:flavin oxidoreductase/NADH oxidase N-terminal" evidence="5">
    <location>
        <begin position="14"/>
        <end position="363"/>
    </location>
</feature>
<gene>
    <name evidence="6" type="ORF">PACTADRAFT_34135</name>
</gene>
<sequence length="426" mass="48366">MTLVDSKYTLRNTNLFKPIQVGSNFLQNRIVHAPVTRLRASIDGIPTDLMLEYYHQRSQQYGGLIVGEGAFISREASGLKYVAGIYNTEQANAWKLITDRIHQNGSFVSCQLWNMGRLADLQELKRLGLPLIAPSVVYHSKDQEKAAQEAGNELKSLTLDQIEIFKNQYVEAAKIALNVAKFDYIELNAAHGYLLDQFLQPSSNKRIDKYGGSIENRSRLILEIIDLLIKEIGDSKKLAIRISPWGIFDGMKGENEIIHPIAGIGYLVSELQQRANKGFPLAYVSVVEPKHSVDEAILLQPNQWISEIWKGPVIRTGGYLRDYKKGNSKIIENDVNLNDKTLIGFGKYFTSNPDLPERLRNGWQLTPYDPSTFATHTSYHYTDWKNWKDWKDWEKAVHDNAIGKVVSQNEPTQNDNGSHREPIPLI</sequence>
<dbReference type="SUPFAM" id="SSF51395">
    <property type="entry name" value="FMN-linked oxidoreductases"/>
    <property type="match status" value="1"/>
</dbReference>
<dbReference type="InterPro" id="IPR013785">
    <property type="entry name" value="Aldolase_TIM"/>
</dbReference>
<evidence type="ECO:0000256" key="4">
    <source>
        <dbReference type="SAM" id="MobiDB-lite"/>
    </source>
</evidence>
<keyword evidence="3" id="KW-0288">FMN</keyword>
<accession>A0A1E4TV01</accession>
<keyword evidence="3" id="KW-0285">Flavoprotein</keyword>
<reference evidence="7" key="1">
    <citation type="submission" date="2016-05" db="EMBL/GenBank/DDBJ databases">
        <title>Comparative genomics of biotechnologically important yeasts.</title>
        <authorList>
            <consortium name="DOE Joint Genome Institute"/>
            <person name="Riley R."/>
            <person name="Haridas S."/>
            <person name="Wolfe K.H."/>
            <person name="Lopes M.R."/>
            <person name="Hittinger C.T."/>
            <person name="Goker M."/>
            <person name="Salamov A."/>
            <person name="Wisecaver J."/>
            <person name="Long T.M."/>
            <person name="Aerts A.L."/>
            <person name="Barry K."/>
            <person name="Choi C."/>
            <person name="Clum A."/>
            <person name="Coughlan A.Y."/>
            <person name="Deshpande S."/>
            <person name="Douglass A.P."/>
            <person name="Hanson S.J."/>
            <person name="Klenk H.-P."/>
            <person name="Labutti K."/>
            <person name="Lapidus A."/>
            <person name="Lindquist E."/>
            <person name="Lipzen A."/>
            <person name="Meier-Kolthoff J.P."/>
            <person name="Ohm R.A."/>
            <person name="Otillar R.P."/>
            <person name="Pangilinan J."/>
            <person name="Peng Y."/>
            <person name="Rokas A."/>
            <person name="Rosa C.A."/>
            <person name="Scheuner C."/>
            <person name="Sibirny A.A."/>
            <person name="Slot J.C."/>
            <person name="Stielow J.B."/>
            <person name="Sun H."/>
            <person name="Kurtzman C.P."/>
            <person name="Blackwell M."/>
            <person name="Grigoriev I.V."/>
            <person name="Jeffries T.W."/>
        </authorList>
    </citation>
    <scope>NUCLEOTIDE SEQUENCE [LARGE SCALE GENOMIC DNA]</scope>
    <source>
        <strain evidence="7">NRRL Y-2460</strain>
    </source>
</reference>
<dbReference type="PANTHER" id="PTHR22893">
    <property type="entry name" value="NADH OXIDOREDUCTASE-RELATED"/>
    <property type="match status" value="1"/>
</dbReference>
<feature type="region of interest" description="Disordered" evidence="4">
    <location>
        <begin position="404"/>
        <end position="426"/>
    </location>
</feature>
<evidence type="ECO:0000259" key="5">
    <source>
        <dbReference type="Pfam" id="PF00724"/>
    </source>
</evidence>
<dbReference type="PANTHER" id="PTHR22893:SF91">
    <property type="entry name" value="NADPH DEHYDROGENASE 2-RELATED"/>
    <property type="match status" value="1"/>
</dbReference>
<dbReference type="InterPro" id="IPR045247">
    <property type="entry name" value="Oye-like"/>
</dbReference>
<evidence type="ECO:0000256" key="3">
    <source>
        <dbReference type="ARBA" id="ARBA00022643"/>
    </source>
</evidence>
<evidence type="ECO:0000313" key="6">
    <source>
        <dbReference type="EMBL" id="ODV95571.1"/>
    </source>
</evidence>
<comment type="cofactor">
    <cofactor evidence="1">
        <name>FMN</name>
        <dbReference type="ChEBI" id="CHEBI:58210"/>
    </cofactor>
</comment>
<dbReference type="Proteomes" id="UP000094236">
    <property type="component" value="Unassembled WGS sequence"/>
</dbReference>
<dbReference type="AlphaFoldDB" id="A0A1E4TV01"/>
<keyword evidence="7" id="KW-1185">Reference proteome</keyword>
<evidence type="ECO:0000256" key="2">
    <source>
        <dbReference type="ARBA" id="ARBA00005979"/>
    </source>
</evidence>
<dbReference type="InterPro" id="IPR001155">
    <property type="entry name" value="OxRdtase_FMN_N"/>
</dbReference>
<dbReference type="Gene3D" id="3.20.20.70">
    <property type="entry name" value="Aldolase class I"/>
    <property type="match status" value="1"/>
</dbReference>
<feature type="compositionally biased region" description="Polar residues" evidence="4">
    <location>
        <begin position="406"/>
        <end position="416"/>
    </location>
</feature>
<name>A0A1E4TV01_PACTA</name>
<dbReference type="GO" id="GO:0010181">
    <property type="term" value="F:FMN binding"/>
    <property type="evidence" value="ECO:0007669"/>
    <property type="project" value="InterPro"/>
</dbReference>
<dbReference type="OrthoDB" id="276546at2759"/>
<evidence type="ECO:0000313" key="7">
    <source>
        <dbReference type="Proteomes" id="UP000094236"/>
    </source>
</evidence>
<organism evidence="6 7">
    <name type="scientific">Pachysolen tannophilus NRRL Y-2460</name>
    <dbReference type="NCBI Taxonomy" id="669874"/>
    <lineage>
        <taxon>Eukaryota</taxon>
        <taxon>Fungi</taxon>
        <taxon>Dikarya</taxon>
        <taxon>Ascomycota</taxon>
        <taxon>Saccharomycotina</taxon>
        <taxon>Pichiomycetes</taxon>
        <taxon>Pachysolenaceae</taxon>
        <taxon>Pachysolen</taxon>
    </lineage>
</organism>
<dbReference type="GO" id="GO:0003959">
    <property type="term" value="F:NADPH dehydrogenase activity"/>
    <property type="evidence" value="ECO:0007669"/>
    <property type="project" value="TreeGrafter"/>
</dbReference>
<proteinExistence type="inferred from homology"/>
<dbReference type="EMBL" id="KV454014">
    <property type="protein sequence ID" value="ODV95571.1"/>
    <property type="molecule type" value="Genomic_DNA"/>
</dbReference>
<dbReference type="STRING" id="669874.A0A1E4TV01"/>
<dbReference type="Pfam" id="PF00724">
    <property type="entry name" value="Oxidored_FMN"/>
    <property type="match status" value="1"/>
</dbReference>
<comment type="similarity">
    <text evidence="2">Belongs to the NADH:flavin oxidoreductase/NADH oxidase family.</text>
</comment>
<protein>
    <recommendedName>
        <fullName evidence="5">NADH:flavin oxidoreductase/NADH oxidase N-terminal domain-containing protein</fullName>
    </recommendedName>
</protein>
<feature type="compositionally biased region" description="Basic and acidic residues" evidence="4">
    <location>
        <begin position="417"/>
        <end position="426"/>
    </location>
</feature>